<reference evidence="1" key="1">
    <citation type="submission" date="2020-08" db="EMBL/GenBank/DDBJ databases">
        <title>Multicomponent nature underlies the extraordinary mechanical properties of spider dragline silk.</title>
        <authorList>
            <person name="Kono N."/>
            <person name="Nakamura H."/>
            <person name="Mori M."/>
            <person name="Yoshida Y."/>
            <person name="Ohtoshi R."/>
            <person name="Malay A.D."/>
            <person name="Moran D.A.P."/>
            <person name="Tomita M."/>
            <person name="Numata K."/>
            <person name="Arakawa K."/>
        </authorList>
    </citation>
    <scope>NUCLEOTIDE SEQUENCE</scope>
</reference>
<evidence type="ECO:0000313" key="1">
    <source>
        <dbReference type="EMBL" id="GFX90360.1"/>
    </source>
</evidence>
<protein>
    <submittedName>
        <fullName evidence="1">HTH_Tnp_Tc3_2 domain-containing protein</fullName>
    </submittedName>
</protein>
<name>A0A8X6RH49_TRICX</name>
<accession>A0A8X6RH49</accession>
<dbReference type="Proteomes" id="UP000887159">
    <property type="component" value="Unassembled WGS sequence"/>
</dbReference>
<evidence type="ECO:0000313" key="2">
    <source>
        <dbReference type="Proteomes" id="UP000887159"/>
    </source>
</evidence>
<dbReference type="EMBL" id="BMAU01021094">
    <property type="protein sequence ID" value="GFX90360.1"/>
    <property type="molecule type" value="Genomic_DNA"/>
</dbReference>
<dbReference type="AlphaFoldDB" id="A0A8X6RH49"/>
<dbReference type="Gene3D" id="1.10.10.60">
    <property type="entry name" value="Homeodomain-like"/>
    <property type="match status" value="1"/>
</dbReference>
<comment type="caution">
    <text evidence="1">The sequence shown here is derived from an EMBL/GenBank/DDBJ whole genome shotgun (WGS) entry which is preliminary data.</text>
</comment>
<gene>
    <name evidence="1" type="primary">X975_07143</name>
    <name evidence="1" type="ORF">TNCV_3849351</name>
</gene>
<keyword evidence="2" id="KW-1185">Reference proteome</keyword>
<organism evidence="1 2">
    <name type="scientific">Trichonephila clavipes</name>
    <name type="common">Golden silk orbweaver</name>
    <name type="synonym">Nephila clavipes</name>
    <dbReference type="NCBI Taxonomy" id="2585209"/>
    <lineage>
        <taxon>Eukaryota</taxon>
        <taxon>Metazoa</taxon>
        <taxon>Ecdysozoa</taxon>
        <taxon>Arthropoda</taxon>
        <taxon>Chelicerata</taxon>
        <taxon>Arachnida</taxon>
        <taxon>Araneae</taxon>
        <taxon>Araneomorphae</taxon>
        <taxon>Entelegynae</taxon>
        <taxon>Araneoidea</taxon>
        <taxon>Nephilidae</taxon>
        <taxon>Trichonephila</taxon>
    </lineage>
</organism>
<sequence>MPPRGFRAHYEQLSEIERSRIIGLEEGGWANRRIARHMGRSDAAIRTCWQEWVGKDRLQRHDGSGRPRATVDREDRSALIVPDSLLSSIRRVTRTRVSFTGG</sequence>
<proteinExistence type="predicted"/>